<feature type="compositionally biased region" description="Polar residues" evidence="1">
    <location>
        <begin position="124"/>
        <end position="139"/>
    </location>
</feature>
<reference evidence="2" key="1">
    <citation type="submission" date="2023-03" db="EMBL/GenBank/DDBJ databases">
        <title>Massive genome expansion in bonnet fungi (Mycena s.s.) driven by repeated elements and novel gene families across ecological guilds.</title>
        <authorList>
            <consortium name="Lawrence Berkeley National Laboratory"/>
            <person name="Harder C.B."/>
            <person name="Miyauchi S."/>
            <person name="Viragh M."/>
            <person name="Kuo A."/>
            <person name="Thoen E."/>
            <person name="Andreopoulos B."/>
            <person name="Lu D."/>
            <person name="Skrede I."/>
            <person name="Drula E."/>
            <person name="Henrissat B."/>
            <person name="Morin E."/>
            <person name="Kohler A."/>
            <person name="Barry K."/>
            <person name="LaButti K."/>
            <person name="Morin E."/>
            <person name="Salamov A."/>
            <person name="Lipzen A."/>
            <person name="Mereny Z."/>
            <person name="Hegedus B."/>
            <person name="Baldrian P."/>
            <person name="Stursova M."/>
            <person name="Weitz H."/>
            <person name="Taylor A."/>
            <person name="Grigoriev I.V."/>
            <person name="Nagy L.G."/>
            <person name="Martin F."/>
            <person name="Kauserud H."/>
        </authorList>
    </citation>
    <scope>NUCLEOTIDE SEQUENCE</scope>
    <source>
        <strain evidence="2">CBHHK188m</strain>
    </source>
</reference>
<feature type="compositionally biased region" description="Polar residues" evidence="1">
    <location>
        <begin position="236"/>
        <end position="254"/>
    </location>
</feature>
<feature type="region of interest" description="Disordered" evidence="1">
    <location>
        <begin position="534"/>
        <end position="708"/>
    </location>
</feature>
<dbReference type="EMBL" id="JARJLG010000119">
    <property type="protein sequence ID" value="KAJ7742128.1"/>
    <property type="molecule type" value="Genomic_DNA"/>
</dbReference>
<dbReference type="Proteomes" id="UP001215280">
    <property type="component" value="Unassembled WGS sequence"/>
</dbReference>
<evidence type="ECO:0000256" key="1">
    <source>
        <dbReference type="SAM" id="MobiDB-lite"/>
    </source>
</evidence>
<feature type="region of interest" description="Disordered" evidence="1">
    <location>
        <begin position="206"/>
        <end position="258"/>
    </location>
</feature>
<feature type="compositionally biased region" description="Acidic residues" evidence="1">
    <location>
        <begin position="473"/>
        <end position="485"/>
    </location>
</feature>
<protein>
    <submittedName>
        <fullName evidence="2">Uncharacterized protein</fullName>
    </submittedName>
</protein>
<feature type="compositionally biased region" description="Low complexity" evidence="1">
    <location>
        <begin position="388"/>
        <end position="403"/>
    </location>
</feature>
<feature type="region of interest" description="Disordered" evidence="1">
    <location>
        <begin position="91"/>
        <end position="142"/>
    </location>
</feature>
<feature type="compositionally biased region" description="Basic and acidic residues" evidence="1">
    <location>
        <begin position="653"/>
        <end position="662"/>
    </location>
</feature>
<dbReference type="AlphaFoldDB" id="A0AAD7II23"/>
<feature type="compositionally biased region" description="Low complexity" evidence="1">
    <location>
        <begin position="486"/>
        <end position="500"/>
    </location>
</feature>
<sequence>MGLSSYIQRQSRVASARKGGDSVALPFSSAIEGPCTTPDGIATKHMLKSSLRVKRRRDVTDLHLSALFAGGQGSEDADAEWRVTLYAETLEFPRPPPTSPSHSNLYSQRSESDFGSGSSEGSTDADSSVPTTPAQSPTAETYAVAARNDIRCTRIRPLIIKKRAIPTSPPGPCHPSSPSSHAAAPSLFTVDAPDADWSLTLDSDKKETLHFPRPPSAVPSSSPLRSTLHSRAPATASKSTGSRSSTLDTRSSPLLTRVPSHTRALAASEQGLCVIRPLRIVKRAVSPSASQPHSPSSSVQFRRERPVEKCTALQDDEFAMLPPPLPLLSSSPLFPFSTPPRPTRTVKREPELDPSSTRAPYFTLRRSPPRQPNPFHGAPAPRIPARPPHICSSTPSTSSSNPAPTRPPTPSPSGSRRASIRASSTSSPHLRPRITIQSSSRPISVPLSTPTRPPLPTSALSGDHVLGAGYPEGYDEGGSDGDYDEPLSPLVAPALALESPISESPQGAEDEEKEKSSVPSLGRAVYGRAGWEADYDEEPPLSPLVAPALSLDSSEASPISDFGEDGEQQEGKGERSYPPPAPSLGGQRARWATEDDEAPLSPLVAPALSLDSGESPISEYAGEHKDRQPQVGTETLLPLPSSPPLSGPAYDGSFHDQQHGAEKTPPALRSRWSSSTLSSVRSTHARGSPKTLAFARRYFRRASRSNPR</sequence>
<comment type="caution">
    <text evidence="2">The sequence shown here is derived from an EMBL/GenBank/DDBJ whole genome shotgun (WGS) entry which is preliminary data.</text>
</comment>
<feature type="compositionally biased region" description="Low complexity" evidence="1">
    <location>
        <begin position="599"/>
        <end position="612"/>
    </location>
</feature>
<accession>A0AAD7II23</accession>
<keyword evidence="3" id="KW-1185">Reference proteome</keyword>
<proteinExistence type="predicted"/>
<feature type="region of interest" description="Disordered" evidence="1">
    <location>
        <begin position="161"/>
        <end position="184"/>
    </location>
</feature>
<feature type="compositionally biased region" description="Basic residues" evidence="1">
    <location>
        <begin position="697"/>
        <end position="708"/>
    </location>
</feature>
<feature type="compositionally biased region" description="Low complexity" evidence="1">
    <location>
        <begin position="668"/>
        <end position="682"/>
    </location>
</feature>
<feature type="compositionally biased region" description="Polar residues" evidence="1">
    <location>
        <begin position="100"/>
        <end position="109"/>
    </location>
</feature>
<evidence type="ECO:0000313" key="3">
    <source>
        <dbReference type="Proteomes" id="UP001215280"/>
    </source>
</evidence>
<feature type="compositionally biased region" description="Low complexity" evidence="1">
    <location>
        <begin position="412"/>
        <end position="428"/>
    </location>
</feature>
<feature type="region of interest" description="Disordered" evidence="1">
    <location>
        <begin position="331"/>
        <end position="522"/>
    </location>
</feature>
<feature type="compositionally biased region" description="Low complexity" evidence="1">
    <location>
        <begin position="284"/>
        <end position="300"/>
    </location>
</feature>
<feature type="compositionally biased region" description="Low complexity" evidence="1">
    <location>
        <begin position="543"/>
        <end position="554"/>
    </location>
</feature>
<feature type="region of interest" description="Disordered" evidence="1">
    <location>
        <begin position="284"/>
        <end position="307"/>
    </location>
</feature>
<name>A0AAD7II23_9AGAR</name>
<gene>
    <name evidence="2" type="ORF">DFH07DRAFT_44143</name>
</gene>
<feature type="compositionally biased region" description="Low complexity" evidence="1">
    <location>
        <begin position="113"/>
        <end position="122"/>
    </location>
</feature>
<organism evidence="2 3">
    <name type="scientific">Mycena maculata</name>
    <dbReference type="NCBI Taxonomy" id="230809"/>
    <lineage>
        <taxon>Eukaryota</taxon>
        <taxon>Fungi</taxon>
        <taxon>Dikarya</taxon>
        <taxon>Basidiomycota</taxon>
        <taxon>Agaricomycotina</taxon>
        <taxon>Agaricomycetes</taxon>
        <taxon>Agaricomycetidae</taxon>
        <taxon>Agaricales</taxon>
        <taxon>Marasmiineae</taxon>
        <taxon>Mycenaceae</taxon>
        <taxon>Mycena</taxon>
    </lineage>
</organism>
<evidence type="ECO:0000313" key="2">
    <source>
        <dbReference type="EMBL" id="KAJ7742128.1"/>
    </source>
</evidence>